<gene>
    <name evidence="1" type="ORF">KEG57_09290</name>
</gene>
<keyword evidence="2" id="KW-1185">Reference proteome</keyword>
<reference evidence="1 2" key="1">
    <citation type="submission" date="2021-04" db="EMBL/GenBank/DDBJ databases">
        <title>Genome analysis of Polyangium sp.</title>
        <authorList>
            <person name="Li Y."/>
            <person name="Wang J."/>
        </authorList>
    </citation>
    <scope>NUCLEOTIDE SEQUENCE [LARGE SCALE GENOMIC DNA]</scope>
    <source>
        <strain evidence="1 2">SDU14</strain>
    </source>
</reference>
<dbReference type="PROSITE" id="PS51257">
    <property type="entry name" value="PROKAR_LIPOPROTEIN"/>
    <property type="match status" value="1"/>
</dbReference>
<proteinExistence type="predicted"/>
<dbReference type="AlphaFoldDB" id="A0A9X3X1W5"/>
<evidence type="ECO:0008006" key="3">
    <source>
        <dbReference type="Google" id="ProtNLM"/>
    </source>
</evidence>
<evidence type="ECO:0000313" key="2">
    <source>
        <dbReference type="Proteomes" id="UP001151081"/>
    </source>
</evidence>
<dbReference type="Proteomes" id="UP001151081">
    <property type="component" value="Unassembled WGS sequence"/>
</dbReference>
<organism evidence="1 2">
    <name type="scientific">Polyangium jinanense</name>
    <dbReference type="NCBI Taxonomy" id="2829994"/>
    <lineage>
        <taxon>Bacteria</taxon>
        <taxon>Pseudomonadati</taxon>
        <taxon>Myxococcota</taxon>
        <taxon>Polyangia</taxon>
        <taxon>Polyangiales</taxon>
        <taxon>Polyangiaceae</taxon>
        <taxon>Polyangium</taxon>
    </lineage>
</organism>
<accession>A0A9X3X1W5</accession>
<comment type="caution">
    <text evidence="1">The sequence shown here is derived from an EMBL/GenBank/DDBJ whole genome shotgun (WGS) entry which is preliminary data.</text>
</comment>
<dbReference type="EMBL" id="JAGTJJ010000003">
    <property type="protein sequence ID" value="MDC3980688.1"/>
    <property type="molecule type" value="Genomic_DNA"/>
</dbReference>
<protein>
    <recommendedName>
        <fullName evidence="3">Lipoprotein</fullName>
    </recommendedName>
</protein>
<evidence type="ECO:0000313" key="1">
    <source>
        <dbReference type="EMBL" id="MDC3980688.1"/>
    </source>
</evidence>
<name>A0A9X3X1W5_9BACT</name>
<sequence length="550" mass="61114">MATRDSVKRRAAASLLVCGLLVGLVAGACARREERAAEGLYDPLARAREASGVVHNPEASVPPLCYTKTGGTSNPCWVCHTSAHGSNVRADAHLQEEYAFSDAALTNHYENLFVDRSAEIARMSDEEILRYVREDNYTPLRRALAGARGYEGYVPDLDLDRGFDDEGFARDGSGFRAVRFKPFPGTFWPTNGSTDDVFIRLPEAFRKDERGAPSRAIYTLNLSLLEAAITTDPDAPADRIDRTIEPVDERLLGEDLDGDGALSAGVTRVRRLPRTYAGGASSEPLERGIYPRGVEFLHSVRYLDPDAPGYVARRMKELRYSRKVLKLDRWALLRAYEKEQDEKDEGLLPVYTGSATSGLRNAFGWQLQGFIEDAEGRLRLATDEEHRFCMGCHSALGVTVDQTFAFARKVPGAEGFRMQDLRGMQDVPELGHAEPEVLTYLRRVGGGDELRANEEMLARFFPGGALAESELRRAAPGGDRDLAFLLLPSRERALALDKAYRVIVRGQRFDLGRDALLRPAENVHRSIENGSTELGKTNQVYTDGRLRLDW</sequence>